<evidence type="ECO:0000256" key="1">
    <source>
        <dbReference type="SAM" id="MobiDB-lite"/>
    </source>
</evidence>
<dbReference type="GeneTree" id="ENSGT00940000163244"/>
<accession>A0A7N9C7Q1</accession>
<sequence length="374" mass="40590">MLSQVQQLMPVIPVLWQAKVEGSPEPRSSRPAWATWQDAVSKKKKLKFSWVWWHVPVVPATREAEAKGSLEPRSSKLQRAMISPQHSILGNRVRPYLRKEKKSDALPYVGSLLCPLCTLHRPSAWLLEYSVAPTCSLNRFANRSVSSVPGTELSITLHQCVNEGMNIWTWARLRQAALWTSPLGIEEDSVPSLQSLSGPHQAASPGQLARHRPPEPAGSAWGSGLGRKARFPEECSSGSMPAGARRPQSPGHRRNLPRGLPKAWLSPTPCPGAPASLTFMCTLPSSFSISPSRADTREDFPQPTGPTTATSAPFGTWMSRLGARTPGVQLEAGIRILVSTPPPGEPSPPPFQTPPSQAEALPAFLVKGFAGCCY</sequence>
<dbReference type="AlphaFoldDB" id="A0A7N9C7Q1"/>
<feature type="region of interest" description="Disordered" evidence="1">
    <location>
        <begin position="190"/>
        <end position="267"/>
    </location>
</feature>
<protein>
    <submittedName>
        <fullName evidence="2">Uncharacterized protein</fullName>
    </submittedName>
</protein>
<dbReference type="Proteomes" id="UP000233100">
    <property type="component" value="Chromosome 16"/>
</dbReference>
<proteinExistence type="predicted"/>
<reference evidence="2" key="3">
    <citation type="submission" date="2025-09" db="UniProtKB">
        <authorList>
            <consortium name="Ensembl"/>
        </authorList>
    </citation>
    <scope>IDENTIFICATION</scope>
</reference>
<name>A0A7N9C7Q1_MACFA</name>
<evidence type="ECO:0000313" key="2">
    <source>
        <dbReference type="Ensembl" id="ENSMFAP00000047116.1"/>
    </source>
</evidence>
<dbReference type="Ensembl" id="ENSMFAT00000073765.1">
    <property type="protein sequence ID" value="ENSMFAP00000047116.1"/>
    <property type="gene ID" value="ENSMFAG00000065101.1"/>
</dbReference>
<organism evidence="2 3">
    <name type="scientific">Macaca fascicularis</name>
    <name type="common">Crab-eating macaque</name>
    <name type="synonym">Cynomolgus monkey</name>
    <dbReference type="NCBI Taxonomy" id="9541"/>
    <lineage>
        <taxon>Eukaryota</taxon>
        <taxon>Metazoa</taxon>
        <taxon>Chordata</taxon>
        <taxon>Craniata</taxon>
        <taxon>Vertebrata</taxon>
        <taxon>Euteleostomi</taxon>
        <taxon>Mammalia</taxon>
        <taxon>Eutheria</taxon>
        <taxon>Euarchontoglires</taxon>
        <taxon>Primates</taxon>
        <taxon>Haplorrhini</taxon>
        <taxon>Catarrhini</taxon>
        <taxon>Cercopithecidae</taxon>
        <taxon>Cercopithecinae</taxon>
        <taxon>Macaca</taxon>
    </lineage>
</organism>
<reference evidence="2 3" key="1">
    <citation type="submission" date="2013-03" db="EMBL/GenBank/DDBJ databases">
        <authorList>
            <person name="Warren W."/>
            <person name="Wilson R.K."/>
        </authorList>
    </citation>
    <scope>NUCLEOTIDE SEQUENCE</scope>
</reference>
<evidence type="ECO:0000313" key="3">
    <source>
        <dbReference type="Proteomes" id="UP000233100"/>
    </source>
</evidence>
<reference evidence="2" key="2">
    <citation type="submission" date="2025-08" db="UniProtKB">
        <authorList>
            <consortium name="Ensembl"/>
        </authorList>
    </citation>
    <scope>IDENTIFICATION</scope>
</reference>
<keyword evidence="3" id="KW-1185">Reference proteome</keyword>
<feature type="region of interest" description="Disordered" evidence="1">
    <location>
        <begin position="292"/>
        <end position="314"/>
    </location>
</feature>